<dbReference type="EMBL" id="AP027734">
    <property type="protein sequence ID" value="BDZ56249.1"/>
    <property type="molecule type" value="Genomic_DNA"/>
</dbReference>
<keyword evidence="5" id="KW-0238">DNA-binding</keyword>
<dbReference type="Proteomes" id="UP001321477">
    <property type="component" value="Chromosome"/>
</dbReference>
<gene>
    <name evidence="12" type="ORF">GCM10025870_33220</name>
</gene>
<dbReference type="SUPFAM" id="SSF51338">
    <property type="entry name" value="Composite domain of metallo-dependent hydrolases"/>
    <property type="match status" value="1"/>
</dbReference>
<evidence type="ECO:0000256" key="10">
    <source>
        <dbReference type="SAM" id="MobiDB-lite"/>
    </source>
</evidence>
<evidence type="ECO:0000259" key="11">
    <source>
        <dbReference type="PROSITE" id="PS51068"/>
    </source>
</evidence>
<feature type="region of interest" description="Disordered" evidence="10">
    <location>
        <begin position="532"/>
        <end position="657"/>
    </location>
</feature>
<feature type="compositionally biased region" description="Polar residues" evidence="10">
    <location>
        <begin position="620"/>
        <end position="634"/>
    </location>
</feature>
<dbReference type="InterPro" id="IPR012319">
    <property type="entry name" value="FPG_cat"/>
</dbReference>
<dbReference type="SMART" id="SM01232">
    <property type="entry name" value="H2TH"/>
    <property type="match status" value="1"/>
</dbReference>
<dbReference type="InterPro" id="IPR035937">
    <property type="entry name" value="FPG_N"/>
</dbReference>
<dbReference type="Gene3D" id="1.10.8.50">
    <property type="match status" value="1"/>
</dbReference>
<evidence type="ECO:0000256" key="7">
    <source>
        <dbReference type="ARBA" id="ARBA00023239"/>
    </source>
</evidence>
<keyword evidence="7" id="KW-0456">Lyase</keyword>
<evidence type="ECO:0000256" key="9">
    <source>
        <dbReference type="ARBA" id="ARBA00023295"/>
    </source>
</evidence>
<dbReference type="SUPFAM" id="SSF46946">
    <property type="entry name" value="S13-like H2TH domain"/>
    <property type="match status" value="1"/>
</dbReference>
<keyword evidence="8" id="KW-0511">Multifunctional enzyme</keyword>
<dbReference type="Pfam" id="PF01149">
    <property type="entry name" value="Fapy_DNA_glyco"/>
    <property type="match status" value="1"/>
</dbReference>
<name>A0ABN6YFT2_9MICO</name>
<accession>A0ABN6YFT2</accession>
<dbReference type="PANTHER" id="PTHR42697:SF1">
    <property type="entry name" value="ENDONUCLEASE 8"/>
    <property type="match status" value="1"/>
</dbReference>
<dbReference type="Gene3D" id="3.10.310.70">
    <property type="match status" value="1"/>
</dbReference>
<dbReference type="Gene3D" id="2.30.40.10">
    <property type="entry name" value="Urease, subunit C, domain 1"/>
    <property type="match status" value="1"/>
</dbReference>
<evidence type="ECO:0000256" key="4">
    <source>
        <dbReference type="ARBA" id="ARBA00022801"/>
    </source>
</evidence>
<reference evidence="13" key="1">
    <citation type="journal article" date="2019" name="Int. J. Syst. Evol. Microbiol.">
        <title>The Global Catalogue of Microorganisms (GCM) 10K type strain sequencing project: providing services to taxonomists for standard genome sequencing and annotation.</title>
        <authorList>
            <consortium name="The Broad Institute Genomics Platform"/>
            <consortium name="The Broad Institute Genome Sequencing Center for Infectious Disease"/>
            <person name="Wu L."/>
            <person name="Ma J."/>
        </authorList>
    </citation>
    <scope>NUCLEOTIDE SEQUENCE [LARGE SCALE GENOMIC DNA]</scope>
    <source>
        <strain evidence="13">NBRC 109019</strain>
    </source>
</reference>
<dbReference type="SUPFAM" id="SSF81624">
    <property type="entry name" value="N-terminal domain of MutM-like DNA repair proteins"/>
    <property type="match status" value="1"/>
</dbReference>
<feature type="compositionally biased region" description="Low complexity" evidence="10">
    <location>
        <begin position="532"/>
        <end position="551"/>
    </location>
</feature>
<evidence type="ECO:0000256" key="8">
    <source>
        <dbReference type="ARBA" id="ARBA00023268"/>
    </source>
</evidence>
<feature type="compositionally biased region" description="Low complexity" evidence="10">
    <location>
        <begin position="584"/>
        <end position="601"/>
    </location>
</feature>
<feature type="compositionally biased region" description="Low complexity" evidence="10">
    <location>
        <begin position="643"/>
        <end position="657"/>
    </location>
</feature>
<evidence type="ECO:0000256" key="2">
    <source>
        <dbReference type="ARBA" id="ARBA00012720"/>
    </source>
</evidence>
<organism evidence="12 13">
    <name type="scientific">Agromyces marinus</name>
    <dbReference type="NCBI Taxonomy" id="1389020"/>
    <lineage>
        <taxon>Bacteria</taxon>
        <taxon>Bacillati</taxon>
        <taxon>Actinomycetota</taxon>
        <taxon>Actinomycetes</taxon>
        <taxon>Micrococcales</taxon>
        <taxon>Microbacteriaceae</taxon>
        <taxon>Agromyces</taxon>
    </lineage>
</organism>
<dbReference type="Gene3D" id="3.20.190.10">
    <property type="entry name" value="MutM-like, N-terminal"/>
    <property type="match status" value="1"/>
</dbReference>
<keyword evidence="6" id="KW-0234">DNA repair</keyword>
<feature type="compositionally biased region" description="Low complexity" evidence="10">
    <location>
        <begin position="560"/>
        <end position="577"/>
    </location>
</feature>
<dbReference type="InterPro" id="IPR015886">
    <property type="entry name" value="H2TH_FPG"/>
</dbReference>
<protein>
    <recommendedName>
        <fullName evidence="2">DNA-(apurinic or apyrimidinic site) lyase</fullName>
        <ecNumber evidence="2">4.2.99.18</ecNumber>
    </recommendedName>
</protein>
<comment type="similarity">
    <text evidence="1">Belongs to the FPG family.</text>
</comment>
<evidence type="ECO:0000313" key="12">
    <source>
        <dbReference type="EMBL" id="BDZ56249.1"/>
    </source>
</evidence>
<evidence type="ECO:0000256" key="3">
    <source>
        <dbReference type="ARBA" id="ARBA00022763"/>
    </source>
</evidence>
<dbReference type="CDD" id="cd08970">
    <property type="entry name" value="AcNei1_N"/>
    <property type="match status" value="1"/>
</dbReference>
<proteinExistence type="inferred from homology"/>
<keyword evidence="13" id="KW-1185">Reference proteome</keyword>
<evidence type="ECO:0000256" key="6">
    <source>
        <dbReference type="ARBA" id="ARBA00023204"/>
    </source>
</evidence>
<dbReference type="EC" id="4.2.99.18" evidence="2"/>
<dbReference type="InterPro" id="IPR011059">
    <property type="entry name" value="Metal-dep_hydrolase_composite"/>
</dbReference>
<evidence type="ECO:0000256" key="5">
    <source>
        <dbReference type="ARBA" id="ARBA00023125"/>
    </source>
</evidence>
<sequence>MPEGHSVHRITRQFERNFVGRLVRASSPQGRFAEGAADLDGRRMVDARAVGKQMFLGFEGGRWLRVHLGMYGAWDFAGDIRLDATIASANGRMGQTNQRGTFLDGPNPDAVVFDAAGENSVASIGAPRRTRLRMSESEKEGAALETFPPEPIGQVRVRLLTDTVVADLRGPTACEVLDPAQVERVVGRLGPDPLLDDGPDAEERFTSVVRRKPTPIGLLLMDQNVVAGIGNVYRAELLFRARLNPHTPGRLVPEETVRELWHDWARLLRVGVETGQMMTMDGLAGEAWRAAMANRDDRHWVYKREGFHAACAARTSPSRRWVPGSCTGARTARHRSGDESEPGMRAACEPARIEGTRMIGAEASAHRSADALVLAGGRLPGQSFPVDLHLDGGAVRAVVPTGSVAPATGARRVELDGGWVVPGLWDRHVHLSQWAMVSRRLDLGAAGSAAEAATLVAASVTGGADEVVGFGYRDGLWPDAPTIATLDAVSGDVPVVLVSADLHSCWVNRAAARRHGLAEAAGRAASCARTTASVSSANSTTSPMACSTPGSTRRRERPPRAASSASSTSRCAGTATTGRGGRRAGPTRSASASASTRATSPVPRPRASVRATRWRARAVSSASDRTRSSPTAHSTPARPGAWTRTPDSRPTSTRTAS</sequence>
<keyword evidence="3" id="KW-0227">DNA damage</keyword>
<dbReference type="Pfam" id="PF06831">
    <property type="entry name" value="H2TH"/>
    <property type="match status" value="1"/>
</dbReference>
<evidence type="ECO:0000313" key="13">
    <source>
        <dbReference type="Proteomes" id="UP001321477"/>
    </source>
</evidence>
<dbReference type="InterPro" id="IPR013108">
    <property type="entry name" value="Amidohydro_3"/>
</dbReference>
<evidence type="ECO:0000256" key="1">
    <source>
        <dbReference type="ARBA" id="ARBA00009409"/>
    </source>
</evidence>
<feature type="domain" description="Formamidopyrimidine-DNA glycosylase catalytic" evidence="11">
    <location>
        <begin position="2"/>
        <end position="89"/>
    </location>
</feature>
<keyword evidence="9" id="KW-0326">Glycosidase</keyword>
<dbReference type="InterPro" id="IPR010979">
    <property type="entry name" value="Ribosomal_uS13-like_H2TH"/>
</dbReference>
<dbReference type="PROSITE" id="PS51068">
    <property type="entry name" value="FPG_CAT"/>
    <property type="match status" value="1"/>
</dbReference>
<dbReference type="SMART" id="SM00898">
    <property type="entry name" value="Fapy_DNA_glyco"/>
    <property type="match status" value="1"/>
</dbReference>
<dbReference type="Pfam" id="PF07969">
    <property type="entry name" value="Amidohydro_3"/>
    <property type="match status" value="1"/>
</dbReference>
<dbReference type="PANTHER" id="PTHR42697">
    <property type="entry name" value="ENDONUCLEASE 8"/>
    <property type="match status" value="1"/>
</dbReference>
<keyword evidence="4" id="KW-0378">Hydrolase</keyword>